<organism evidence="1 2">
    <name type="scientific">Anaerovorax odorimutans</name>
    <dbReference type="NCBI Taxonomy" id="109327"/>
    <lineage>
        <taxon>Bacteria</taxon>
        <taxon>Bacillati</taxon>
        <taxon>Bacillota</taxon>
        <taxon>Clostridia</taxon>
        <taxon>Peptostreptococcales</taxon>
        <taxon>Anaerovoracaceae</taxon>
        <taxon>Anaerovorax</taxon>
    </lineage>
</organism>
<keyword evidence="2" id="KW-1185">Reference proteome</keyword>
<dbReference type="Proteomes" id="UP001524502">
    <property type="component" value="Unassembled WGS sequence"/>
</dbReference>
<dbReference type="EMBL" id="JANFXK010000002">
    <property type="protein sequence ID" value="MCQ4635769.1"/>
    <property type="molecule type" value="Genomic_DNA"/>
</dbReference>
<proteinExistence type="predicted"/>
<dbReference type="RefSeq" id="WP_256130955.1">
    <property type="nucleotide sequence ID" value="NZ_JANFXK010000002.1"/>
</dbReference>
<evidence type="ECO:0000313" key="2">
    <source>
        <dbReference type="Proteomes" id="UP001524502"/>
    </source>
</evidence>
<protein>
    <submittedName>
        <fullName evidence="1">Uncharacterized protein</fullName>
    </submittedName>
</protein>
<name>A0ABT1RKR2_9FIRM</name>
<evidence type="ECO:0000313" key="1">
    <source>
        <dbReference type="EMBL" id="MCQ4635769.1"/>
    </source>
</evidence>
<reference evidence="1 2" key="1">
    <citation type="submission" date="2022-06" db="EMBL/GenBank/DDBJ databases">
        <title>Isolation of gut microbiota from human fecal samples.</title>
        <authorList>
            <person name="Pamer E.G."/>
            <person name="Barat B."/>
            <person name="Waligurski E."/>
            <person name="Medina S."/>
            <person name="Paddock L."/>
            <person name="Mostad J."/>
        </authorList>
    </citation>
    <scope>NUCLEOTIDE SEQUENCE [LARGE SCALE GENOMIC DNA]</scope>
    <source>
        <strain evidence="1 2">SL.3.17</strain>
    </source>
</reference>
<gene>
    <name evidence="1" type="ORF">NE619_03440</name>
</gene>
<comment type="caution">
    <text evidence="1">The sequence shown here is derived from an EMBL/GenBank/DDBJ whole genome shotgun (WGS) entry which is preliminary data.</text>
</comment>
<sequence>MKLQFKHQKFQADAAFLRVGDKSKLQTFEDRLQLSYDKGERYFEDKAGIMQIKGNALRNRLCPYAITFLILC</sequence>
<accession>A0ABT1RKR2</accession>